<name>A0A812Y2B6_9DINO</name>
<protein>
    <recommendedName>
        <fullName evidence="2">UTP--glucose-1-phosphate uridylyltransferase</fullName>
        <ecNumber evidence="2">2.7.7.9</ecNumber>
    </recommendedName>
</protein>
<evidence type="ECO:0000313" key="5">
    <source>
        <dbReference type="EMBL" id="CAE7757626.1"/>
    </source>
</evidence>
<gene>
    <name evidence="5" type="primary">fyu1</name>
    <name evidence="5" type="ORF">SNEC2469_LOCUS22009</name>
</gene>
<dbReference type="OrthoDB" id="932129at2759"/>
<dbReference type="AlphaFoldDB" id="A0A812Y2B6"/>
<keyword evidence="6" id="KW-1185">Reference proteome</keyword>
<dbReference type="Proteomes" id="UP000601435">
    <property type="component" value="Unassembled WGS sequence"/>
</dbReference>
<comment type="caution">
    <text evidence="5">The sequence shown here is derived from an EMBL/GenBank/DDBJ whole genome shotgun (WGS) entry which is preliminary data.</text>
</comment>
<dbReference type="InterPro" id="IPR016267">
    <property type="entry name" value="UDPGP_trans"/>
</dbReference>
<evidence type="ECO:0000256" key="3">
    <source>
        <dbReference type="ARBA" id="ARBA00022679"/>
    </source>
</evidence>
<sequence length="226" mass="24445">MSFDALWPLYETKMRAGGKESETDAAVNAFKYNFQVLTSGADTMIPEAALDPVPTLPDLESLEITPKPELLKETVVLKLNGGLGTGMGLDKAKSLLEVTGGNTFLDLIAKQVAWMKGTYSMPDLKFMLMNSFSTSADTLEALSKYPDLGTGDDLQFVQNKAPKVTADGYAPAEWPSEPSHEWCPPGHGDLYPAMLGSGTLDRLLAKGIKYMFVSNSDNLGATLDLR</sequence>
<reference evidence="5" key="1">
    <citation type="submission" date="2021-02" db="EMBL/GenBank/DDBJ databases">
        <authorList>
            <person name="Dougan E. K."/>
            <person name="Rhodes N."/>
            <person name="Thang M."/>
            <person name="Chan C."/>
        </authorList>
    </citation>
    <scope>NUCLEOTIDE SEQUENCE</scope>
</reference>
<comment type="similarity">
    <text evidence="1">Belongs to the UDPGP type 1 family.</text>
</comment>
<keyword evidence="3" id="KW-0808">Transferase</keyword>
<dbReference type="Pfam" id="PF01704">
    <property type="entry name" value="UDPGP"/>
    <property type="match status" value="1"/>
</dbReference>
<evidence type="ECO:0000313" key="6">
    <source>
        <dbReference type="Proteomes" id="UP000601435"/>
    </source>
</evidence>
<dbReference type="InterPro" id="IPR002618">
    <property type="entry name" value="UDPGP_fam"/>
</dbReference>
<dbReference type="EMBL" id="CAJNJA010039544">
    <property type="protein sequence ID" value="CAE7757626.1"/>
    <property type="molecule type" value="Genomic_DNA"/>
</dbReference>
<feature type="non-terminal residue" evidence="5">
    <location>
        <position position="1"/>
    </location>
</feature>
<keyword evidence="4" id="KW-0548">Nucleotidyltransferase</keyword>
<dbReference type="EC" id="2.7.7.9" evidence="2"/>
<accession>A0A812Y2B6</accession>
<proteinExistence type="inferred from homology"/>
<dbReference type="InterPro" id="IPR029044">
    <property type="entry name" value="Nucleotide-diphossugar_trans"/>
</dbReference>
<dbReference type="GO" id="GO:0003983">
    <property type="term" value="F:UTP:glucose-1-phosphate uridylyltransferase activity"/>
    <property type="evidence" value="ECO:0007669"/>
    <property type="project" value="UniProtKB-EC"/>
</dbReference>
<dbReference type="PANTHER" id="PTHR43511">
    <property type="match status" value="1"/>
</dbReference>
<dbReference type="Gene3D" id="3.90.550.10">
    <property type="entry name" value="Spore Coat Polysaccharide Biosynthesis Protein SpsA, Chain A"/>
    <property type="match status" value="1"/>
</dbReference>
<evidence type="ECO:0000256" key="1">
    <source>
        <dbReference type="ARBA" id="ARBA00010401"/>
    </source>
</evidence>
<dbReference type="SUPFAM" id="SSF53448">
    <property type="entry name" value="Nucleotide-diphospho-sugar transferases"/>
    <property type="match status" value="1"/>
</dbReference>
<dbReference type="GO" id="GO:0006011">
    <property type="term" value="P:UDP-alpha-D-glucose metabolic process"/>
    <property type="evidence" value="ECO:0007669"/>
    <property type="project" value="InterPro"/>
</dbReference>
<evidence type="ECO:0000256" key="4">
    <source>
        <dbReference type="ARBA" id="ARBA00022695"/>
    </source>
</evidence>
<evidence type="ECO:0000256" key="2">
    <source>
        <dbReference type="ARBA" id="ARBA00012415"/>
    </source>
</evidence>
<organism evidence="5 6">
    <name type="scientific">Symbiodinium necroappetens</name>
    <dbReference type="NCBI Taxonomy" id="1628268"/>
    <lineage>
        <taxon>Eukaryota</taxon>
        <taxon>Sar</taxon>
        <taxon>Alveolata</taxon>
        <taxon>Dinophyceae</taxon>
        <taxon>Suessiales</taxon>
        <taxon>Symbiodiniaceae</taxon>
        <taxon>Symbiodinium</taxon>
    </lineage>
</organism>